<sequence length="534" mass="58333">MSSTLSSTNIAPSQLEAGPEKKDDFMIVDWDGPEDLRTVTLYVLGIGIGPMFMSPLSEMYGRVPVYHASTTIFVACIIGNALSKNTAKLMVFRFISGCAGGTPMALGGGTIADITSVQQRALAMALFSMGPLAGPVLGPVIGGFVAAGKNWRWTFWLLVILGGFFGSTTVLVLRETHPKVLLERKAAYLRASTGNSNWRSKLDSTLSPRQVLLQVLVRPIMLLVRSPILFMISLYVTLVFGVMYLLFTTFTTVFEGQYGFSTSISGLTYLGLGGTHEADGVQQLHPEYRLLLMLWFSPFVAGGLFLCGCTAYYKVYWFVPILGTSLMGFGAFFVIIPAQLYLIDVFGSEAAASALGANNLLRYISSTFLPLAGPAMRLVTYAEKGGTLETHKDVPDEIRDELYIEDQQRQEKERRKGGHTLSGETPYPPININVHPSHSARLATTTPTVDSARLKGVSLKIPGFKDVAVKEYGEWLASNVSDDSLKAGFRQACDITLSDGFELEHIYSDQNPEFFVGKGIKPGIARSFVENIRD</sequence>
<evidence type="ECO:0000256" key="8">
    <source>
        <dbReference type="SAM" id="Phobius"/>
    </source>
</evidence>
<evidence type="ECO:0000256" key="3">
    <source>
        <dbReference type="ARBA" id="ARBA00022475"/>
    </source>
</evidence>
<evidence type="ECO:0000313" key="11">
    <source>
        <dbReference type="Proteomes" id="UP000191691"/>
    </source>
</evidence>
<dbReference type="AlphaFoldDB" id="A0A1V6X4Y3"/>
<dbReference type="GO" id="GO:0022857">
    <property type="term" value="F:transmembrane transporter activity"/>
    <property type="evidence" value="ECO:0007669"/>
    <property type="project" value="InterPro"/>
</dbReference>
<dbReference type="OMA" id="YHASTTI"/>
<evidence type="ECO:0000256" key="5">
    <source>
        <dbReference type="ARBA" id="ARBA00022989"/>
    </source>
</evidence>
<dbReference type="InterPro" id="IPR020846">
    <property type="entry name" value="MFS_dom"/>
</dbReference>
<keyword evidence="11" id="KW-1185">Reference proteome</keyword>
<comment type="caution">
    <text evidence="10">The sequence shown here is derived from an EMBL/GenBank/DDBJ whole genome shotgun (WGS) entry which is preliminary data.</text>
</comment>
<organism evidence="10 11">
    <name type="scientific">Penicillium nalgiovense</name>
    <dbReference type="NCBI Taxonomy" id="60175"/>
    <lineage>
        <taxon>Eukaryota</taxon>
        <taxon>Fungi</taxon>
        <taxon>Dikarya</taxon>
        <taxon>Ascomycota</taxon>
        <taxon>Pezizomycotina</taxon>
        <taxon>Eurotiomycetes</taxon>
        <taxon>Eurotiomycetidae</taxon>
        <taxon>Eurotiales</taxon>
        <taxon>Aspergillaceae</taxon>
        <taxon>Penicillium</taxon>
    </lineage>
</organism>
<feature type="transmembrane region" description="Helical" evidence="8">
    <location>
        <begin position="153"/>
        <end position="173"/>
    </location>
</feature>
<reference evidence="11" key="1">
    <citation type="journal article" date="2017" name="Nat. Microbiol.">
        <title>Global analysis of biosynthetic gene clusters reveals vast potential of secondary metabolite production in Penicillium species.</title>
        <authorList>
            <person name="Nielsen J.C."/>
            <person name="Grijseels S."/>
            <person name="Prigent S."/>
            <person name="Ji B."/>
            <person name="Dainat J."/>
            <person name="Nielsen K.F."/>
            <person name="Frisvad J.C."/>
            <person name="Workman M."/>
            <person name="Nielsen J."/>
        </authorList>
    </citation>
    <scope>NUCLEOTIDE SEQUENCE [LARGE SCALE GENOMIC DNA]</scope>
    <source>
        <strain evidence="11">IBT 13039</strain>
    </source>
</reference>
<feature type="domain" description="Major facilitator superfamily (MFS) profile" evidence="9">
    <location>
        <begin position="1"/>
        <end position="408"/>
    </location>
</feature>
<name>A0A1V6X4Y3_PENNA</name>
<keyword evidence="4 8" id="KW-0812">Transmembrane</keyword>
<dbReference type="PANTHER" id="PTHR23502:SF135">
    <property type="entry name" value="MAJOR FACILITATOR SUPERFAMILY (MFS) PROFILE DOMAIN-CONTAINING PROTEIN-RELATED"/>
    <property type="match status" value="1"/>
</dbReference>
<gene>
    <name evidence="10" type="ORF">PENNAL_c0120G03067</name>
</gene>
<evidence type="ECO:0000256" key="1">
    <source>
        <dbReference type="ARBA" id="ARBA00004651"/>
    </source>
</evidence>
<feature type="transmembrane region" description="Helical" evidence="8">
    <location>
        <begin position="121"/>
        <end position="147"/>
    </location>
</feature>
<keyword evidence="3" id="KW-1003">Cell membrane</keyword>
<dbReference type="Pfam" id="PF07690">
    <property type="entry name" value="MFS_1"/>
    <property type="match status" value="1"/>
</dbReference>
<protein>
    <recommendedName>
        <fullName evidence="9">Major facilitator superfamily (MFS) profile domain-containing protein</fullName>
    </recommendedName>
</protein>
<feature type="region of interest" description="Disordered" evidence="7">
    <location>
        <begin position="406"/>
        <end position="430"/>
    </location>
</feature>
<evidence type="ECO:0000313" key="10">
    <source>
        <dbReference type="EMBL" id="OQE70211.1"/>
    </source>
</evidence>
<comment type="subcellular location">
    <subcellularLocation>
        <location evidence="1">Cell membrane</location>
        <topology evidence="1">Multi-pass membrane protein</topology>
    </subcellularLocation>
</comment>
<dbReference type="InterPro" id="IPR036259">
    <property type="entry name" value="MFS_trans_sf"/>
</dbReference>
<dbReference type="SUPFAM" id="SSF103473">
    <property type="entry name" value="MFS general substrate transporter"/>
    <property type="match status" value="1"/>
</dbReference>
<comment type="similarity">
    <text evidence="2">Belongs to the major facilitator superfamily.</text>
</comment>
<accession>A0A1V6X4Y3</accession>
<dbReference type="EMBL" id="MOOB01000120">
    <property type="protein sequence ID" value="OQE70211.1"/>
    <property type="molecule type" value="Genomic_DNA"/>
</dbReference>
<feature type="transmembrane region" description="Helical" evidence="8">
    <location>
        <begin position="228"/>
        <end position="247"/>
    </location>
</feature>
<dbReference type="InterPro" id="IPR011701">
    <property type="entry name" value="MFS"/>
</dbReference>
<evidence type="ECO:0000256" key="4">
    <source>
        <dbReference type="ARBA" id="ARBA00022692"/>
    </source>
</evidence>
<dbReference type="PANTHER" id="PTHR23502">
    <property type="entry name" value="MAJOR FACILITATOR SUPERFAMILY"/>
    <property type="match status" value="1"/>
</dbReference>
<keyword evidence="5 8" id="KW-1133">Transmembrane helix</keyword>
<keyword evidence="6 8" id="KW-0472">Membrane</keyword>
<dbReference type="Gene3D" id="1.20.1250.20">
    <property type="entry name" value="MFS general substrate transporter like domains"/>
    <property type="match status" value="1"/>
</dbReference>
<dbReference type="PROSITE" id="PS50850">
    <property type="entry name" value="MFS"/>
    <property type="match status" value="1"/>
</dbReference>
<feature type="transmembrane region" description="Helical" evidence="8">
    <location>
        <begin position="290"/>
        <end position="308"/>
    </location>
</feature>
<dbReference type="Proteomes" id="UP000191691">
    <property type="component" value="Unassembled WGS sequence"/>
</dbReference>
<dbReference type="STRING" id="60175.A0A1V6X4Y3"/>
<feature type="transmembrane region" description="Helical" evidence="8">
    <location>
        <begin position="315"/>
        <end position="336"/>
    </location>
</feature>
<feature type="transmembrane region" description="Helical" evidence="8">
    <location>
        <begin position="89"/>
        <end position="109"/>
    </location>
</feature>
<dbReference type="GO" id="GO:0005886">
    <property type="term" value="C:plasma membrane"/>
    <property type="evidence" value="ECO:0007669"/>
    <property type="project" value="UniProtKB-SubCell"/>
</dbReference>
<evidence type="ECO:0000259" key="9">
    <source>
        <dbReference type="PROSITE" id="PS50850"/>
    </source>
</evidence>
<evidence type="ECO:0000256" key="7">
    <source>
        <dbReference type="SAM" id="MobiDB-lite"/>
    </source>
</evidence>
<proteinExistence type="inferred from homology"/>
<evidence type="ECO:0000256" key="2">
    <source>
        <dbReference type="ARBA" id="ARBA00008335"/>
    </source>
</evidence>
<evidence type="ECO:0000256" key="6">
    <source>
        <dbReference type="ARBA" id="ARBA00023136"/>
    </source>
</evidence>
<feature type="transmembrane region" description="Helical" evidence="8">
    <location>
        <begin position="65"/>
        <end position="83"/>
    </location>
</feature>